<dbReference type="Gene3D" id="3.40.50.300">
    <property type="entry name" value="P-loop containing nucleotide triphosphate hydrolases"/>
    <property type="match status" value="1"/>
</dbReference>
<dbReference type="SUPFAM" id="SSF52540">
    <property type="entry name" value="P-loop containing nucleoside triphosphate hydrolases"/>
    <property type="match status" value="1"/>
</dbReference>
<dbReference type="AlphaFoldDB" id="A0A6J4HEX1"/>
<evidence type="ECO:0000313" key="2">
    <source>
        <dbReference type="EMBL" id="CAA9222514.1"/>
    </source>
</evidence>
<dbReference type="RefSeq" id="WP_294564784.1">
    <property type="nucleotide sequence ID" value="NZ_CADCTE010000042.1"/>
</dbReference>
<dbReference type="GO" id="GO:0009898">
    <property type="term" value="C:cytoplasmic side of plasma membrane"/>
    <property type="evidence" value="ECO:0007669"/>
    <property type="project" value="TreeGrafter"/>
</dbReference>
<protein>
    <submittedName>
        <fullName evidence="2">Adenylate cyclase</fullName>
        <ecNumber evidence="2">4.6.1.1</ecNumber>
    </submittedName>
</protein>
<feature type="compositionally biased region" description="Low complexity" evidence="1">
    <location>
        <begin position="47"/>
        <end position="63"/>
    </location>
</feature>
<dbReference type="GO" id="GO:0016887">
    <property type="term" value="F:ATP hydrolysis activity"/>
    <property type="evidence" value="ECO:0007669"/>
    <property type="project" value="TreeGrafter"/>
</dbReference>
<dbReference type="PANTHER" id="PTHR43384">
    <property type="entry name" value="SEPTUM SITE-DETERMINING PROTEIN MIND HOMOLOG, CHLOROPLASTIC-RELATED"/>
    <property type="match status" value="1"/>
</dbReference>
<feature type="compositionally biased region" description="Polar residues" evidence="1">
    <location>
        <begin position="9"/>
        <end position="19"/>
    </location>
</feature>
<dbReference type="GO" id="GO:0005524">
    <property type="term" value="F:ATP binding"/>
    <property type="evidence" value="ECO:0007669"/>
    <property type="project" value="TreeGrafter"/>
</dbReference>
<dbReference type="GO" id="GO:0004016">
    <property type="term" value="F:adenylate cyclase activity"/>
    <property type="evidence" value="ECO:0007669"/>
    <property type="project" value="UniProtKB-EC"/>
</dbReference>
<evidence type="ECO:0000256" key="1">
    <source>
        <dbReference type="SAM" id="MobiDB-lite"/>
    </source>
</evidence>
<name>A0A6J4HEX1_9MICC</name>
<feature type="region of interest" description="Disordered" evidence="1">
    <location>
        <begin position="1"/>
        <end position="72"/>
    </location>
</feature>
<reference evidence="2" key="1">
    <citation type="submission" date="2020-02" db="EMBL/GenBank/DDBJ databases">
        <authorList>
            <person name="Meier V. D."/>
        </authorList>
    </citation>
    <scope>NUCLEOTIDE SEQUENCE</scope>
    <source>
        <strain evidence="2">AVDCRST_MAG83</strain>
    </source>
</reference>
<organism evidence="2">
    <name type="scientific">uncultured Arthrobacter sp</name>
    <dbReference type="NCBI Taxonomy" id="114050"/>
    <lineage>
        <taxon>Bacteria</taxon>
        <taxon>Bacillati</taxon>
        <taxon>Actinomycetota</taxon>
        <taxon>Actinomycetes</taxon>
        <taxon>Micrococcales</taxon>
        <taxon>Micrococcaceae</taxon>
        <taxon>Arthrobacter</taxon>
        <taxon>environmental samples</taxon>
    </lineage>
</organism>
<sequence>MTERDSVWSADSTNDTYPTRASRRRQSLLEGDPGDRWEPLPADGEPDGTPAAYGPDAAPDYAPSIGARTTGTVPYGTVPYGTVPYGTVPYGTVPYGTVPYEPEPFEADLSDARAFEADLSNAGAIESQPADTGLPDAEPGESQLIEHGRAPRGAFGTEPLAELPPQPADPPVTRQRASAARTGRRSFLTPDTAVVPAETGLRGALTRIGVRIPPSAAELTVRAHTRAVSQHWPGPRTIAVVNGKGGANKTPTTVMLAAVFARNGGGPVLAWDNNETRGTLGWRTEQGPHEATVLDLLPQTGALLAPSAQSALLARYVHHQTEDKYDVLRSKPDVLASEQKVTSRDFDALHEVASKYFRLNVVDSGNDETAERWLRMLHHTHQLVIATTTLEEHAEAGALLLEALRARGGDYEQLSRNAVVIVSQSDKNGTAAQAQAIAAGFTELARSAVTIPFDPALLKGRIRYGSLRPATQRAWLAAAAAVAEGL</sequence>
<dbReference type="GO" id="GO:0005829">
    <property type="term" value="C:cytosol"/>
    <property type="evidence" value="ECO:0007669"/>
    <property type="project" value="TreeGrafter"/>
</dbReference>
<dbReference type="EMBL" id="CADCTE010000042">
    <property type="protein sequence ID" value="CAA9222514.1"/>
    <property type="molecule type" value="Genomic_DNA"/>
</dbReference>
<dbReference type="PANTHER" id="PTHR43384:SF14">
    <property type="entry name" value="ESX-1 SECRETION-ASSOCIATED PROTEIN ESPI"/>
    <property type="match status" value="1"/>
</dbReference>
<dbReference type="InterPro" id="IPR027417">
    <property type="entry name" value="P-loop_NTPase"/>
</dbReference>
<proteinExistence type="predicted"/>
<keyword evidence="2" id="KW-0456">Lyase</keyword>
<dbReference type="GO" id="GO:0051782">
    <property type="term" value="P:negative regulation of cell division"/>
    <property type="evidence" value="ECO:0007669"/>
    <property type="project" value="TreeGrafter"/>
</dbReference>
<dbReference type="InterPro" id="IPR050625">
    <property type="entry name" value="ParA/MinD_ATPase"/>
</dbReference>
<accession>A0A6J4HEX1</accession>
<feature type="region of interest" description="Disordered" evidence="1">
    <location>
        <begin position="151"/>
        <end position="173"/>
    </location>
</feature>
<dbReference type="EC" id="4.6.1.1" evidence="2"/>
<gene>
    <name evidence="2" type="ORF">AVDCRST_MAG83-556</name>
</gene>